<feature type="transmembrane region" description="Helical" evidence="1">
    <location>
        <begin position="86"/>
        <end position="108"/>
    </location>
</feature>
<dbReference type="PANTHER" id="PTHR41307:SF1">
    <property type="entry name" value="MEMBRANE PROTEIN"/>
    <property type="match status" value="1"/>
</dbReference>
<dbReference type="NCBIfam" id="NF005808">
    <property type="entry name" value="PRK07668.1"/>
    <property type="match status" value="1"/>
</dbReference>
<dbReference type="Gene3D" id="1.10.1900.10">
    <property type="entry name" value="c-terminal domain of poly(a) binding protein"/>
    <property type="match status" value="1"/>
</dbReference>
<proteinExistence type="predicted"/>
<evidence type="ECO:0000313" key="3">
    <source>
        <dbReference type="EMBL" id="SCL98838.1"/>
    </source>
</evidence>
<feature type="transmembrane region" description="Helical" evidence="1">
    <location>
        <begin position="178"/>
        <end position="198"/>
    </location>
</feature>
<accession>A0AAX2CJP8</accession>
<dbReference type="SUPFAM" id="SSF158560">
    <property type="entry name" value="BH3980-like"/>
    <property type="match status" value="1"/>
</dbReference>
<protein>
    <submittedName>
        <fullName evidence="3">NADH dehydrogenase subunit N</fullName>
    </submittedName>
</protein>
<gene>
    <name evidence="3" type="ORF">BCB44BAC_03073</name>
</gene>
<organism evidence="3 4">
    <name type="scientific">Bacillus cytotoxicus</name>
    <dbReference type="NCBI Taxonomy" id="580165"/>
    <lineage>
        <taxon>Bacteria</taxon>
        <taxon>Bacillati</taxon>
        <taxon>Bacillota</taxon>
        <taxon>Bacilli</taxon>
        <taxon>Bacillales</taxon>
        <taxon>Bacillaceae</taxon>
        <taxon>Bacillus</taxon>
        <taxon>Bacillus cereus group</taxon>
    </lineage>
</organism>
<feature type="transmembrane region" description="Helical" evidence="1">
    <location>
        <begin position="236"/>
        <end position="254"/>
    </location>
</feature>
<keyword evidence="1" id="KW-0812">Transmembrane</keyword>
<feature type="transmembrane region" description="Helical" evidence="1">
    <location>
        <begin position="150"/>
        <end position="172"/>
    </location>
</feature>
<feature type="transmembrane region" description="Helical" evidence="1">
    <location>
        <begin position="114"/>
        <end position="138"/>
    </location>
</feature>
<feature type="domain" description="HAAS transmembrane region" evidence="2">
    <location>
        <begin position="97"/>
        <end position="216"/>
    </location>
</feature>
<keyword evidence="1" id="KW-1133">Transmembrane helix</keyword>
<name>A0AAX2CJP8_9BACI</name>
<evidence type="ECO:0000256" key="1">
    <source>
        <dbReference type="SAM" id="Phobius"/>
    </source>
</evidence>
<dbReference type="Proteomes" id="UP000242164">
    <property type="component" value="Unassembled WGS sequence"/>
</dbReference>
<dbReference type="Pfam" id="PF08006">
    <property type="entry name" value="HAAS_TM"/>
    <property type="match status" value="1"/>
</dbReference>
<comment type="caution">
    <text evidence="3">The sequence shown here is derived from an EMBL/GenBank/DDBJ whole genome shotgun (WGS) entry which is preliminary data.</text>
</comment>
<dbReference type="InterPro" id="IPR012963">
    <property type="entry name" value="HAAS_TM"/>
</dbReference>
<keyword evidence="1" id="KW-0472">Membrane</keyword>
<dbReference type="AlphaFoldDB" id="A0AAX2CJP8"/>
<evidence type="ECO:0000259" key="2">
    <source>
        <dbReference type="Pfam" id="PF08006"/>
    </source>
</evidence>
<feature type="transmembrane region" description="Helical" evidence="1">
    <location>
        <begin position="205"/>
        <end position="224"/>
    </location>
</feature>
<sequence>MRERKEGAHMLSKEAQQFLDDTTVYLVMKGIKKEDIDSFIEDAELHLIEGAKEGKTAKDIFGDSPKEYADELAKEMERDTKKDRKLLIALVIGVFAYWSIPNLLFHSVNEPVSISFISIIGYPIILAISILLGIISFRKSAFLKSKLKEFSILYIGIILLPIGLIVFIMLLNKWYEPPLFYLSSVQSYILGGLLLFILAIMNMCLASWMGLLQVVVLFTVMFIFQCTAVKDTNLSALEPIFLYGSLIVLMKIDLKRTRKEINA</sequence>
<reference evidence="3 4" key="1">
    <citation type="submission" date="2016-08" db="EMBL/GenBank/DDBJ databases">
        <authorList>
            <person name="Loux V."/>
            <person name="Rue O."/>
        </authorList>
    </citation>
    <scope>NUCLEOTIDE SEQUENCE [LARGE SCALE GENOMIC DNA]</scope>
    <source>
        <strain evidence="3 4">AFSSA_08CEB44bac</strain>
    </source>
</reference>
<evidence type="ECO:0000313" key="4">
    <source>
        <dbReference type="Proteomes" id="UP000242164"/>
    </source>
</evidence>
<dbReference type="PANTHER" id="PTHR41307">
    <property type="entry name" value="MEMBRANE PROTEIN-RELATED"/>
    <property type="match status" value="1"/>
</dbReference>
<dbReference type="EMBL" id="FMIK01000040">
    <property type="protein sequence ID" value="SCL98838.1"/>
    <property type="molecule type" value="Genomic_DNA"/>
</dbReference>